<protein>
    <submittedName>
        <fullName evidence="1">Uncharacterized protein</fullName>
    </submittedName>
</protein>
<evidence type="ECO:0000313" key="2">
    <source>
        <dbReference type="Proteomes" id="UP001175211"/>
    </source>
</evidence>
<reference evidence="1" key="1">
    <citation type="submission" date="2023-06" db="EMBL/GenBank/DDBJ databases">
        <authorList>
            <consortium name="Lawrence Berkeley National Laboratory"/>
            <person name="Ahrendt S."/>
            <person name="Sahu N."/>
            <person name="Indic B."/>
            <person name="Wong-Bajracharya J."/>
            <person name="Merenyi Z."/>
            <person name="Ke H.-M."/>
            <person name="Monk M."/>
            <person name="Kocsube S."/>
            <person name="Drula E."/>
            <person name="Lipzen A."/>
            <person name="Balint B."/>
            <person name="Henrissat B."/>
            <person name="Andreopoulos B."/>
            <person name="Martin F.M."/>
            <person name="Harder C.B."/>
            <person name="Rigling D."/>
            <person name="Ford K.L."/>
            <person name="Foster G.D."/>
            <person name="Pangilinan J."/>
            <person name="Papanicolaou A."/>
            <person name="Barry K."/>
            <person name="LaButti K."/>
            <person name="Viragh M."/>
            <person name="Koriabine M."/>
            <person name="Yan M."/>
            <person name="Riley R."/>
            <person name="Champramary S."/>
            <person name="Plett K.L."/>
            <person name="Tsai I.J."/>
            <person name="Slot J."/>
            <person name="Sipos G."/>
            <person name="Plett J."/>
            <person name="Nagy L.G."/>
            <person name="Grigoriev I.V."/>
        </authorList>
    </citation>
    <scope>NUCLEOTIDE SEQUENCE</scope>
    <source>
        <strain evidence="1">CCBAS 213</strain>
    </source>
</reference>
<proteinExistence type="predicted"/>
<dbReference type="Proteomes" id="UP001175211">
    <property type="component" value="Unassembled WGS sequence"/>
</dbReference>
<dbReference type="AlphaFoldDB" id="A0AA39N8K1"/>
<keyword evidence="2" id="KW-1185">Reference proteome</keyword>
<sequence>MHLPLLSDEQESPVIHIIRDARGRTNVSGPAETIDNVQEPIDPTHDYAIGRCPTPALELALLLSSACDVDPPSRFEYVELWRSILIHFFPGHMVMSDWEIPFSSDYHQYNDEGRSSSCQTVSLAVFPPDRVQPLAVVQVSSQVDFDNPHLRDAAALESSQLFDYLAPYSEYPQIMVIAAMGMSWRAIKRSVFLSSDEAESAWLNTSHQRAESTYEWMHNVVSQVSWDVLEELVASVKRSSCELI</sequence>
<accession>A0AA39N8K1</accession>
<gene>
    <name evidence="1" type="ORF">EV420DRAFT_1529674</name>
</gene>
<name>A0AA39N8K1_ARMTA</name>
<dbReference type="RefSeq" id="XP_060332901.1">
    <property type="nucleotide sequence ID" value="XM_060472558.1"/>
</dbReference>
<dbReference type="EMBL" id="JAUEPS010000011">
    <property type="protein sequence ID" value="KAK0461004.1"/>
    <property type="molecule type" value="Genomic_DNA"/>
</dbReference>
<dbReference type="GeneID" id="85356106"/>
<evidence type="ECO:0000313" key="1">
    <source>
        <dbReference type="EMBL" id="KAK0461004.1"/>
    </source>
</evidence>
<comment type="caution">
    <text evidence="1">The sequence shown here is derived from an EMBL/GenBank/DDBJ whole genome shotgun (WGS) entry which is preliminary data.</text>
</comment>
<organism evidence="1 2">
    <name type="scientific">Armillaria tabescens</name>
    <name type="common">Ringless honey mushroom</name>
    <name type="synonym">Agaricus tabescens</name>
    <dbReference type="NCBI Taxonomy" id="1929756"/>
    <lineage>
        <taxon>Eukaryota</taxon>
        <taxon>Fungi</taxon>
        <taxon>Dikarya</taxon>
        <taxon>Basidiomycota</taxon>
        <taxon>Agaricomycotina</taxon>
        <taxon>Agaricomycetes</taxon>
        <taxon>Agaricomycetidae</taxon>
        <taxon>Agaricales</taxon>
        <taxon>Marasmiineae</taxon>
        <taxon>Physalacriaceae</taxon>
        <taxon>Desarmillaria</taxon>
    </lineage>
</organism>